<dbReference type="Pfam" id="PF05130">
    <property type="entry name" value="FlgN"/>
    <property type="match status" value="1"/>
</dbReference>
<dbReference type="KEGG" id="acx:Achr_22640"/>
<sequence length="149" mass="16352">MSLSKHLATQQQTLQRFVELIEEERQALTEANVDGRHLSDLAAAKQALLGELEHLESQRSNAQIKLGYGAGRRGAEQAAREAGCLPAWQRLLELASHAQLLNRLNGDAIRTRLGHNQRILNFLHEAAGHSLYGPDGRSRRSGSLSGLST</sequence>
<keyword evidence="5" id="KW-0966">Cell projection</keyword>
<dbReference type="AlphaFoldDB" id="A0A0C4WTP9"/>
<dbReference type="HOGENOM" id="CLU_137423_1_2_6"/>
<name>A0A0C4WTP9_9GAMM</name>
<reference evidence="5 6" key="1">
    <citation type="journal article" date="2015" name="PLoS ONE">
        <title>Azotobacter Genomes: The Genome of Azotobacter chroococcum NCIMB 8003 (ATCC 4412).</title>
        <authorList>
            <person name="Robson R.L."/>
            <person name="Jones R."/>
            <person name="Robson R.M."/>
            <person name="Schwartz A."/>
            <person name="Richardson T.H."/>
        </authorList>
    </citation>
    <scope>NUCLEOTIDE SEQUENCE [LARGE SCALE GENOMIC DNA]</scope>
    <source>
        <strain evidence="5 6">NCIMB 8003</strain>
    </source>
</reference>
<dbReference type="GO" id="GO:0044780">
    <property type="term" value="P:bacterial-type flagellum assembly"/>
    <property type="evidence" value="ECO:0007669"/>
    <property type="project" value="InterPro"/>
</dbReference>
<keyword evidence="5" id="KW-0969">Cilium</keyword>
<organism evidence="5 6">
    <name type="scientific">Azotobacter chroococcum NCIMB 8003</name>
    <dbReference type="NCBI Taxonomy" id="1328314"/>
    <lineage>
        <taxon>Bacteria</taxon>
        <taxon>Pseudomonadati</taxon>
        <taxon>Pseudomonadota</taxon>
        <taxon>Gammaproteobacteria</taxon>
        <taxon>Pseudomonadales</taxon>
        <taxon>Pseudomonadaceae</taxon>
        <taxon>Azotobacter</taxon>
    </lineage>
</organism>
<keyword evidence="3" id="KW-1005">Bacterial flagellum biogenesis</keyword>
<dbReference type="EMBL" id="CP010415">
    <property type="protein sequence ID" value="AJE21707.1"/>
    <property type="molecule type" value="Genomic_DNA"/>
</dbReference>
<evidence type="ECO:0000313" key="6">
    <source>
        <dbReference type="Proteomes" id="UP000068210"/>
    </source>
</evidence>
<dbReference type="InterPro" id="IPR007809">
    <property type="entry name" value="FlgN-like"/>
</dbReference>
<dbReference type="RefSeq" id="WP_039804403.1">
    <property type="nucleotide sequence ID" value="NZ_CP010415.1"/>
</dbReference>
<evidence type="ECO:0000313" key="5">
    <source>
        <dbReference type="EMBL" id="AJE21707.1"/>
    </source>
</evidence>
<proteinExistence type="inferred from homology"/>
<protein>
    <submittedName>
        <fullName evidence="5">Flagella synthesis protein FlgN</fullName>
    </submittedName>
</protein>
<keyword evidence="5" id="KW-0282">Flagellum</keyword>
<evidence type="ECO:0000256" key="3">
    <source>
        <dbReference type="ARBA" id="ARBA00022795"/>
    </source>
</evidence>
<feature type="coiled-coil region" evidence="4">
    <location>
        <begin position="38"/>
        <end position="65"/>
    </location>
</feature>
<dbReference type="STRING" id="1328314.Achr_22640"/>
<comment type="similarity">
    <text evidence="2">Belongs to the FlgN family.</text>
</comment>
<dbReference type="Proteomes" id="UP000068210">
    <property type="component" value="Chromosome"/>
</dbReference>
<dbReference type="SUPFAM" id="SSF140566">
    <property type="entry name" value="FlgN-like"/>
    <property type="match status" value="1"/>
</dbReference>
<accession>A0A0C4WTP9</accession>
<keyword evidence="4" id="KW-0175">Coiled coil</keyword>
<dbReference type="InterPro" id="IPR036679">
    <property type="entry name" value="FlgN-like_sf"/>
</dbReference>
<keyword evidence="6" id="KW-1185">Reference proteome</keyword>
<gene>
    <name evidence="5" type="primary">flgN</name>
    <name evidence="5" type="ORF">Achr_22640</name>
</gene>
<dbReference type="Gene3D" id="1.20.58.300">
    <property type="entry name" value="FlgN-like"/>
    <property type="match status" value="1"/>
</dbReference>
<comment type="function">
    <text evidence="1">Required for the efficient initiation of filament assembly.</text>
</comment>
<evidence type="ECO:0000256" key="4">
    <source>
        <dbReference type="SAM" id="Coils"/>
    </source>
</evidence>
<evidence type="ECO:0000256" key="2">
    <source>
        <dbReference type="ARBA" id="ARBA00007703"/>
    </source>
</evidence>
<evidence type="ECO:0000256" key="1">
    <source>
        <dbReference type="ARBA" id="ARBA00002397"/>
    </source>
</evidence>